<dbReference type="SMART" id="SM00271">
    <property type="entry name" value="DnaJ"/>
    <property type="match status" value="1"/>
</dbReference>
<dbReference type="Gene3D" id="1.25.40.10">
    <property type="entry name" value="Tetratricopeptide repeat domain"/>
    <property type="match status" value="1"/>
</dbReference>
<keyword evidence="2" id="KW-0175">Coiled coil</keyword>
<feature type="domain" description="J" evidence="5">
    <location>
        <begin position="5"/>
        <end position="69"/>
    </location>
</feature>
<dbReference type="InterPro" id="IPR036869">
    <property type="entry name" value="J_dom_sf"/>
</dbReference>
<dbReference type="HOGENOM" id="CLU_398435_0_0_6"/>
<dbReference type="STRING" id="40754.THII_2439"/>
<keyword evidence="4" id="KW-1133">Transmembrane helix</keyword>
<dbReference type="InterPro" id="IPR051948">
    <property type="entry name" value="Hsp70_co-chaperone_J-domain"/>
</dbReference>
<dbReference type="GO" id="GO:0051087">
    <property type="term" value="F:protein-folding chaperone binding"/>
    <property type="evidence" value="ECO:0007669"/>
    <property type="project" value="TreeGrafter"/>
</dbReference>
<dbReference type="AlphaFoldDB" id="A0A090BVE9"/>
<dbReference type="GO" id="GO:0051787">
    <property type="term" value="F:misfolded protein binding"/>
    <property type="evidence" value="ECO:0007669"/>
    <property type="project" value="TreeGrafter"/>
</dbReference>
<dbReference type="Pfam" id="PF00226">
    <property type="entry name" value="DnaJ"/>
    <property type="match status" value="1"/>
</dbReference>
<protein>
    <submittedName>
        <fullName evidence="6">Heat shock protein DnaJ domain-containing protein</fullName>
    </submittedName>
</protein>
<dbReference type="EMBL" id="AP014633">
    <property type="protein sequence ID" value="BAP56736.1"/>
    <property type="molecule type" value="Genomic_DNA"/>
</dbReference>
<evidence type="ECO:0000313" key="6">
    <source>
        <dbReference type="EMBL" id="BAP56736.1"/>
    </source>
</evidence>
<dbReference type="PRINTS" id="PR00625">
    <property type="entry name" value="JDOMAIN"/>
</dbReference>
<feature type="coiled-coil region" evidence="2">
    <location>
        <begin position="283"/>
        <end position="310"/>
    </location>
</feature>
<dbReference type="InterPro" id="IPR011990">
    <property type="entry name" value="TPR-like_helical_dom_sf"/>
</dbReference>
<proteinExistence type="predicted"/>
<dbReference type="PANTHER" id="PTHR44360">
    <property type="entry name" value="DNAJ HOMOLOG SUBFAMILY B MEMBER 9"/>
    <property type="match status" value="1"/>
</dbReference>
<keyword evidence="1" id="KW-0143">Chaperone</keyword>
<organism evidence="6 7">
    <name type="scientific">Thioploca ingrica</name>
    <dbReference type="NCBI Taxonomy" id="40754"/>
    <lineage>
        <taxon>Bacteria</taxon>
        <taxon>Pseudomonadati</taxon>
        <taxon>Pseudomonadota</taxon>
        <taxon>Gammaproteobacteria</taxon>
        <taxon>Thiotrichales</taxon>
        <taxon>Thiotrichaceae</taxon>
        <taxon>Thioploca</taxon>
    </lineage>
</organism>
<dbReference type="PANTHER" id="PTHR44360:SF1">
    <property type="entry name" value="DNAJ HOMOLOG SUBFAMILY B MEMBER 9"/>
    <property type="match status" value="1"/>
</dbReference>
<feature type="compositionally biased region" description="Low complexity" evidence="3">
    <location>
        <begin position="620"/>
        <end position="643"/>
    </location>
</feature>
<feature type="transmembrane region" description="Helical" evidence="4">
    <location>
        <begin position="143"/>
        <end position="160"/>
    </location>
</feature>
<evidence type="ECO:0000256" key="1">
    <source>
        <dbReference type="ARBA" id="ARBA00023186"/>
    </source>
</evidence>
<dbReference type="PROSITE" id="PS50076">
    <property type="entry name" value="DNAJ_2"/>
    <property type="match status" value="1"/>
</dbReference>
<reference evidence="6 7" key="1">
    <citation type="journal article" date="2014" name="ISME J.">
        <title>Ecophysiology of Thioploca ingrica as revealed by the complete genome sequence supplemented with proteomic evidence.</title>
        <authorList>
            <person name="Kojima H."/>
            <person name="Ogura Y."/>
            <person name="Yamamoto N."/>
            <person name="Togashi T."/>
            <person name="Mori H."/>
            <person name="Watanabe T."/>
            <person name="Nemoto F."/>
            <person name="Kurokawa K."/>
            <person name="Hayashi T."/>
            <person name="Fukui M."/>
        </authorList>
    </citation>
    <scope>NUCLEOTIDE SEQUENCE [LARGE SCALE GENOMIC DNA]</scope>
</reference>
<name>A0A090BVE9_9GAMM</name>
<evidence type="ECO:0000259" key="5">
    <source>
        <dbReference type="PROSITE" id="PS50076"/>
    </source>
</evidence>
<dbReference type="OrthoDB" id="5629994at2"/>
<dbReference type="CDD" id="cd06257">
    <property type="entry name" value="DnaJ"/>
    <property type="match status" value="1"/>
</dbReference>
<gene>
    <name evidence="6" type="ORF">THII_2439</name>
</gene>
<dbReference type="GO" id="GO:0036503">
    <property type="term" value="P:ERAD pathway"/>
    <property type="evidence" value="ECO:0007669"/>
    <property type="project" value="TreeGrafter"/>
</dbReference>
<evidence type="ECO:0000256" key="4">
    <source>
        <dbReference type="SAM" id="Phobius"/>
    </source>
</evidence>
<dbReference type="Gene3D" id="1.10.287.110">
    <property type="entry name" value="DnaJ domain"/>
    <property type="match status" value="1"/>
</dbReference>
<dbReference type="InterPro" id="IPR001623">
    <property type="entry name" value="DnaJ_domain"/>
</dbReference>
<keyword evidence="7" id="KW-1185">Reference proteome</keyword>
<keyword evidence="6" id="KW-0346">Stress response</keyword>
<feature type="compositionally biased region" description="Low complexity" evidence="3">
    <location>
        <begin position="602"/>
        <end position="613"/>
    </location>
</feature>
<dbReference type="KEGG" id="tig:THII_2439"/>
<accession>A0A090BVE9</accession>
<dbReference type="InterPro" id="IPR018253">
    <property type="entry name" value="DnaJ_domain_CS"/>
</dbReference>
<dbReference type="Proteomes" id="UP000031623">
    <property type="component" value="Chromosome"/>
</dbReference>
<evidence type="ECO:0000256" key="2">
    <source>
        <dbReference type="SAM" id="Coils"/>
    </source>
</evidence>
<evidence type="ECO:0000313" key="7">
    <source>
        <dbReference type="Proteomes" id="UP000031623"/>
    </source>
</evidence>
<dbReference type="SUPFAM" id="SSF46565">
    <property type="entry name" value="Chaperone J-domain"/>
    <property type="match status" value="1"/>
</dbReference>
<feature type="region of interest" description="Disordered" evidence="3">
    <location>
        <begin position="602"/>
        <end position="649"/>
    </location>
</feature>
<evidence type="ECO:0000256" key="3">
    <source>
        <dbReference type="SAM" id="MobiDB-lite"/>
    </source>
</evidence>
<keyword evidence="4" id="KW-0472">Membrane</keyword>
<dbReference type="PROSITE" id="PS00636">
    <property type="entry name" value="DNAJ_1"/>
    <property type="match status" value="1"/>
</dbReference>
<keyword evidence="4" id="KW-0812">Transmembrane</keyword>
<sequence length="691" mass="78731">MKFKDYYQILQVDPNATVEEIKQAYHRLAHKYHPDISKEADAERRFKEIKSAYEVLKDPQKRSSYTTRFKIILPYSYEWFMSKRNTWLNYFAQQQAKKDARTRVKLQWQSWKPRLPTRAQPPITNPAVMNKNSPQLARFSKRIGIAILLMLLGIASYLGLKQIQTWHNHRQWQAAILQQDKVAIHTLEQADPETQRQILQDNPVKTALVTFYLQQNDTPILTRLATYDATIQADILKNDTVYQRLTDYYNQQITTELATDNFSAALQQLETLLNHYPASPELKNKYEAIQQQKQQRLAQLTQQYMECLDQTLAPLLERTHCMVEARHKIEQVGIEHHLPNDSNLSAMYTEEIQHALAESTYGKAEKLLFDWEKLLPEANEERQVLWKNLALHRQFNDITADLSSHDPNKIVGRLSQLTTDNGLQQKIIQLPQIQKNLVDYHLSEALTLLTHKQQVINVDSKTLSKMKKIITALQEPPVVNPIPTTKSITAATMITPPSVASSSATEGKVAHLLQECQTHYQANRLATGAPGTALTCYQTVLQLEPNNRQALNGLNNIQNRYLSWIESAIQQNNLNKANAYLANLQKINPQLPALARLKGRLKSTSTSQKSSPPILVVKKSTISTHTNQSSSSSPKISSPLKIASPPPVLEPLPKKNTTCEGCNCSELLKQLSMGVKSLTSAQRSFFHNQCR</sequence>